<dbReference type="EMBL" id="JBINXB010000002">
    <property type="protein sequence ID" value="MFH6564785.1"/>
    <property type="molecule type" value="Genomic_DNA"/>
</dbReference>
<dbReference type="Proteomes" id="UP001609821">
    <property type="component" value="Unassembled WGS sequence"/>
</dbReference>
<dbReference type="Gene3D" id="2.160.10.10">
    <property type="entry name" value="Hexapeptide repeat proteins"/>
    <property type="match status" value="1"/>
</dbReference>
<proteinExistence type="predicted"/>
<sequence>MIISPSPETLDKLIRHQIHNLFLLDDIENYTISKSLAKALSKTELCFRKSSNKYYSRNGQAFFSIYHSGQYCIFLYFLSRQIFLDDPRNSVTADKVYYLNKSLNGVDLFYEIEMPEIFHLDHPVGSVMGRASYGNNFTFAQLCTVGNNHGVFPTIGENVKMLSGAKILGNSTIGDNVIVSANTYIKDTNIPSNSLVFGSSPNLIIKPRSNS</sequence>
<keyword evidence="2" id="KW-1185">Reference proteome</keyword>
<accession>A0ABW7LUK6</accession>
<dbReference type="InterPro" id="IPR001451">
    <property type="entry name" value="Hexapep"/>
</dbReference>
<protein>
    <recommendedName>
        <fullName evidence="3">Transferase</fullName>
    </recommendedName>
</protein>
<evidence type="ECO:0008006" key="3">
    <source>
        <dbReference type="Google" id="ProtNLM"/>
    </source>
</evidence>
<evidence type="ECO:0000313" key="2">
    <source>
        <dbReference type="Proteomes" id="UP001609821"/>
    </source>
</evidence>
<organism evidence="1 2">
    <name type="scientific">Pseudomonas kulmbachensis</name>
    <dbReference type="NCBI Taxonomy" id="3043408"/>
    <lineage>
        <taxon>Bacteria</taxon>
        <taxon>Pseudomonadati</taxon>
        <taxon>Pseudomonadota</taxon>
        <taxon>Gammaproteobacteria</taxon>
        <taxon>Pseudomonadales</taxon>
        <taxon>Pseudomonadaceae</taxon>
        <taxon>Pseudomonas</taxon>
    </lineage>
</organism>
<gene>
    <name evidence="1" type="ORF">ACHMWK_02090</name>
</gene>
<comment type="caution">
    <text evidence="1">The sequence shown here is derived from an EMBL/GenBank/DDBJ whole genome shotgun (WGS) entry which is preliminary data.</text>
</comment>
<dbReference type="InterPro" id="IPR011004">
    <property type="entry name" value="Trimer_LpxA-like_sf"/>
</dbReference>
<dbReference type="Pfam" id="PF00132">
    <property type="entry name" value="Hexapep"/>
    <property type="match status" value="1"/>
</dbReference>
<reference evidence="1 2" key="1">
    <citation type="submission" date="2024-10" db="EMBL/GenBank/DDBJ databases">
        <title>Aeromonas and Pseudomonas from the Cagarras Archipelago, Rio de Janeiro, Brazil.</title>
        <authorList>
            <person name="Canellas A.L.B."/>
            <person name="Laport M.S."/>
        </authorList>
    </citation>
    <scope>NUCLEOTIDE SEQUENCE [LARGE SCALE GENOMIC DNA]</scope>
    <source>
        <strain evidence="1 2">CPF-4</strain>
    </source>
</reference>
<evidence type="ECO:0000313" key="1">
    <source>
        <dbReference type="EMBL" id="MFH6564785.1"/>
    </source>
</evidence>
<dbReference type="SUPFAM" id="SSF51161">
    <property type="entry name" value="Trimeric LpxA-like enzymes"/>
    <property type="match status" value="1"/>
</dbReference>
<dbReference type="RefSeq" id="WP_395246447.1">
    <property type="nucleotide sequence ID" value="NZ_JBINXA010000003.1"/>
</dbReference>
<name>A0ABW7LUK6_9PSED</name>